<dbReference type="SUPFAM" id="SSF56784">
    <property type="entry name" value="HAD-like"/>
    <property type="match status" value="1"/>
</dbReference>
<sequence length="300" mass="33365">MQRRNLLLCFDAFGTLFRPIRPVAQQYAEVARQCGFGSFSDHELQSSFRSAIKQEGKKNPNYGKSTGLGATKWWTNVIHNTFTPFLKDSQPLPRDLAPRLLHRFASKDGYDTEPNLVSTLQSLGRHKSQMGFENVIVGVITNSDDRVPGILSSFGLNVSPLRSSTGIDPRTVPNQDYDIDFHCMSYDAGVEKPDELIFHAAEFMLTQVLAVRGKGVGEIIGSTGSWHKVYVGDDFAKDVLGAKKAGWDPVLLDAEDQFTDLPRLKDSPSMTLDSLYEEHAAVRVRSIADLVTWLTAGTRR</sequence>
<dbReference type="InterPro" id="IPR036412">
    <property type="entry name" value="HAD-like_sf"/>
</dbReference>
<dbReference type="EMBL" id="JABEYC010000004">
    <property type="protein sequence ID" value="KAF4984795.1"/>
    <property type="molecule type" value="Genomic_DNA"/>
</dbReference>
<evidence type="ECO:0008006" key="3">
    <source>
        <dbReference type="Google" id="ProtNLM"/>
    </source>
</evidence>
<dbReference type="OrthoDB" id="444127at2759"/>
<dbReference type="GO" id="GO:0005634">
    <property type="term" value="C:nucleus"/>
    <property type="evidence" value="ECO:0007669"/>
    <property type="project" value="TreeGrafter"/>
</dbReference>
<evidence type="ECO:0000313" key="2">
    <source>
        <dbReference type="Proteomes" id="UP000635477"/>
    </source>
</evidence>
<gene>
    <name evidence="1" type="ORF">FZEAL_86</name>
</gene>
<organism evidence="1 2">
    <name type="scientific">Fusarium zealandicum</name>
    <dbReference type="NCBI Taxonomy" id="1053134"/>
    <lineage>
        <taxon>Eukaryota</taxon>
        <taxon>Fungi</taxon>
        <taxon>Dikarya</taxon>
        <taxon>Ascomycota</taxon>
        <taxon>Pezizomycotina</taxon>
        <taxon>Sordariomycetes</taxon>
        <taxon>Hypocreomycetidae</taxon>
        <taxon>Hypocreales</taxon>
        <taxon>Nectriaceae</taxon>
        <taxon>Fusarium</taxon>
        <taxon>Fusarium staphyleae species complex</taxon>
    </lineage>
</organism>
<keyword evidence="2" id="KW-1185">Reference proteome</keyword>
<reference evidence="1" key="2">
    <citation type="submission" date="2020-05" db="EMBL/GenBank/DDBJ databases">
        <authorList>
            <person name="Kim H.-S."/>
            <person name="Proctor R.H."/>
            <person name="Brown D.W."/>
        </authorList>
    </citation>
    <scope>NUCLEOTIDE SEQUENCE</scope>
    <source>
        <strain evidence="1">NRRL 22465</strain>
    </source>
</reference>
<dbReference type="PANTHER" id="PTHR46191:SF2">
    <property type="entry name" value="HALOACID DEHALOGENASE-LIKE HYDROLASE DOMAIN-CONTAINING PROTEIN 3"/>
    <property type="match status" value="1"/>
</dbReference>
<reference evidence="1" key="1">
    <citation type="journal article" date="2020" name="BMC Genomics">
        <title>Correction to: Identification and distribution of gene clusters required for synthesis of sphingolipid metabolism inhibitors in diverse species of the filamentous fungus Fusarium.</title>
        <authorList>
            <person name="Kim H.S."/>
            <person name="Lohmar J.M."/>
            <person name="Busman M."/>
            <person name="Brown D.W."/>
            <person name="Naumann T.A."/>
            <person name="Divon H.H."/>
            <person name="Lysoe E."/>
            <person name="Uhlig S."/>
            <person name="Proctor R.H."/>
        </authorList>
    </citation>
    <scope>NUCLEOTIDE SEQUENCE</scope>
    <source>
        <strain evidence="1">NRRL 22465</strain>
    </source>
</reference>
<accession>A0A8H4XQ46</accession>
<proteinExistence type="predicted"/>
<name>A0A8H4XQ46_9HYPO</name>
<dbReference type="InterPro" id="IPR044924">
    <property type="entry name" value="HAD-SF_hydro_IA_REG-2-like_cap"/>
</dbReference>
<dbReference type="InterPro" id="IPR023214">
    <property type="entry name" value="HAD_sf"/>
</dbReference>
<dbReference type="AlphaFoldDB" id="A0A8H4XQ46"/>
<dbReference type="Pfam" id="PF00702">
    <property type="entry name" value="Hydrolase"/>
    <property type="match status" value="1"/>
</dbReference>
<comment type="caution">
    <text evidence="1">The sequence shown here is derived from an EMBL/GenBank/DDBJ whole genome shotgun (WGS) entry which is preliminary data.</text>
</comment>
<dbReference type="PANTHER" id="PTHR46191">
    <property type="match status" value="1"/>
</dbReference>
<dbReference type="Gene3D" id="1.10.150.720">
    <property type="entry name" value="Haloacid dehalogenase-like hydrolase"/>
    <property type="match status" value="1"/>
</dbReference>
<dbReference type="Proteomes" id="UP000635477">
    <property type="component" value="Unassembled WGS sequence"/>
</dbReference>
<evidence type="ECO:0000313" key="1">
    <source>
        <dbReference type="EMBL" id="KAF4984795.1"/>
    </source>
</evidence>
<protein>
    <recommendedName>
        <fullName evidence="3">Haloacid dehalogenase</fullName>
    </recommendedName>
</protein>
<dbReference type="InterPro" id="IPR051828">
    <property type="entry name" value="HAD-like_hydrolase_domain"/>
</dbReference>
<dbReference type="Gene3D" id="3.40.50.1000">
    <property type="entry name" value="HAD superfamily/HAD-like"/>
    <property type="match status" value="1"/>
</dbReference>